<protein>
    <submittedName>
        <fullName evidence="6">Efflux RND transporter periplasmic adaptor subunit</fullName>
    </submittedName>
</protein>
<evidence type="ECO:0000313" key="6">
    <source>
        <dbReference type="EMBL" id="MFD2206300.1"/>
    </source>
</evidence>
<dbReference type="Gene3D" id="2.40.420.20">
    <property type="match status" value="1"/>
</dbReference>
<dbReference type="Pfam" id="PF25973">
    <property type="entry name" value="BSH_CzcB"/>
    <property type="match status" value="1"/>
</dbReference>
<dbReference type="SUPFAM" id="SSF111369">
    <property type="entry name" value="HlyD-like secretion proteins"/>
    <property type="match status" value="1"/>
</dbReference>
<keyword evidence="7" id="KW-1185">Reference proteome</keyword>
<evidence type="ECO:0000256" key="1">
    <source>
        <dbReference type="ARBA" id="ARBA00009477"/>
    </source>
</evidence>
<reference evidence="7" key="1">
    <citation type="journal article" date="2019" name="Int. J. Syst. Evol. Microbiol.">
        <title>The Global Catalogue of Microorganisms (GCM) 10K type strain sequencing project: providing services to taxonomists for standard genome sequencing and annotation.</title>
        <authorList>
            <consortium name="The Broad Institute Genomics Platform"/>
            <consortium name="The Broad Institute Genome Sequencing Center for Infectious Disease"/>
            <person name="Wu L."/>
            <person name="Ma J."/>
        </authorList>
    </citation>
    <scope>NUCLEOTIDE SEQUENCE [LARGE SCALE GENOMIC DNA]</scope>
    <source>
        <strain evidence="7">CGMCC 4.7192</strain>
    </source>
</reference>
<gene>
    <name evidence="6" type="ORF">ACFSKO_11770</name>
</gene>
<evidence type="ECO:0000259" key="5">
    <source>
        <dbReference type="Pfam" id="PF25975"/>
    </source>
</evidence>
<comment type="similarity">
    <text evidence="1">Belongs to the membrane fusion protein (MFP) (TC 8.A.1) family.</text>
</comment>
<organism evidence="6 7">
    <name type="scientific">Kiloniella antarctica</name>
    <dbReference type="NCBI Taxonomy" id="1550907"/>
    <lineage>
        <taxon>Bacteria</taxon>
        <taxon>Pseudomonadati</taxon>
        <taxon>Pseudomonadota</taxon>
        <taxon>Alphaproteobacteria</taxon>
        <taxon>Rhodospirillales</taxon>
        <taxon>Kiloniellaceae</taxon>
        <taxon>Kiloniella</taxon>
    </lineage>
</organism>
<dbReference type="InterPro" id="IPR006143">
    <property type="entry name" value="RND_pump_MFP"/>
</dbReference>
<feature type="region of interest" description="Disordered" evidence="2">
    <location>
        <begin position="366"/>
        <end position="399"/>
    </location>
</feature>
<dbReference type="Pfam" id="PF25975">
    <property type="entry name" value="CzcB_C"/>
    <property type="match status" value="1"/>
</dbReference>
<dbReference type="NCBIfam" id="TIGR01730">
    <property type="entry name" value="RND_mfp"/>
    <property type="match status" value="1"/>
</dbReference>
<dbReference type="PANTHER" id="PTHR30469">
    <property type="entry name" value="MULTIDRUG RESISTANCE PROTEIN MDTA"/>
    <property type="match status" value="1"/>
</dbReference>
<feature type="chain" id="PRO_5047423329" evidence="3">
    <location>
        <begin position="23"/>
        <end position="399"/>
    </location>
</feature>
<evidence type="ECO:0000313" key="7">
    <source>
        <dbReference type="Proteomes" id="UP001597294"/>
    </source>
</evidence>
<feature type="compositionally biased region" description="Basic and acidic residues" evidence="2">
    <location>
        <begin position="389"/>
        <end position="399"/>
    </location>
</feature>
<dbReference type="InterPro" id="IPR058649">
    <property type="entry name" value="CzcB_C"/>
</dbReference>
<comment type="caution">
    <text evidence="6">The sequence shown here is derived from an EMBL/GenBank/DDBJ whole genome shotgun (WGS) entry which is preliminary data.</text>
</comment>
<sequence length="399" mass="43243">MRQLLTTSNLLMAFCLTTFSIAIPITASAQKASLVQVDEVRTETMDQTVPVIGRLVARQSGKVSARIAGPVEEVLVEVGDNVTTGQVIARLNSATLRADRDLATSEVQASSSRLSTFQARLVLADQELKRFEKLKKSAAFNKSKYEDSIQNSVIAKAEVSQARADINTAKAKLRRAEINLAYTEIKAPYNAVVISKETEAGSYVQAGDPVADLLSRDSLEIEVDVPARRLKAIKAGMEFSLSLEDGTPLLATIRAILPRENPLTRTRPVRLSAQLPNPETLADNQSITLRVPAGAKRDVATVHKDAVIQSANGPMVFLNAEGHAQPRPIQLGQQIGNRIEVIYGLQVGDQVVTRGNERLFPGIPLLINEAGQTKPNPTKEESDDQTSSESDKTKSEEAS</sequence>
<dbReference type="PANTHER" id="PTHR30469:SF38">
    <property type="entry name" value="HLYD FAMILY SECRETION PROTEIN"/>
    <property type="match status" value="1"/>
</dbReference>
<evidence type="ECO:0000256" key="2">
    <source>
        <dbReference type="SAM" id="MobiDB-lite"/>
    </source>
</evidence>
<dbReference type="Gene3D" id="1.10.287.470">
    <property type="entry name" value="Helix hairpin bin"/>
    <property type="match status" value="1"/>
</dbReference>
<keyword evidence="3" id="KW-0732">Signal</keyword>
<dbReference type="Gene3D" id="2.40.50.100">
    <property type="match status" value="1"/>
</dbReference>
<dbReference type="EMBL" id="JBHUII010000004">
    <property type="protein sequence ID" value="MFD2206300.1"/>
    <property type="molecule type" value="Genomic_DNA"/>
</dbReference>
<feature type="domain" description="CzcB-like C-terminal circularly permuted SH3-like" evidence="5">
    <location>
        <begin position="301"/>
        <end position="355"/>
    </location>
</feature>
<evidence type="ECO:0000259" key="4">
    <source>
        <dbReference type="Pfam" id="PF25973"/>
    </source>
</evidence>
<dbReference type="RefSeq" id="WP_380251743.1">
    <property type="nucleotide sequence ID" value="NZ_JBHUII010000004.1"/>
</dbReference>
<dbReference type="Proteomes" id="UP001597294">
    <property type="component" value="Unassembled WGS sequence"/>
</dbReference>
<feature type="signal peptide" evidence="3">
    <location>
        <begin position="1"/>
        <end position="22"/>
    </location>
</feature>
<dbReference type="InterPro" id="IPR058647">
    <property type="entry name" value="BSH_CzcB-like"/>
</dbReference>
<dbReference type="Gene3D" id="2.40.30.170">
    <property type="match status" value="1"/>
</dbReference>
<name>A0ABW5BNH7_9PROT</name>
<feature type="domain" description="CzcB-like barrel-sandwich hybrid" evidence="4">
    <location>
        <begin position="62"/>
        <end position="208"/>
    </location>
</feature>
<accession>A0ABW5BNH7</accession>
<proteinExistence type="inferred from homology"/>
<evidence type="ECO:0000256" key="3">
    <source>
        <dbReference type="SAM" id="SignalP"/>
    </source>
</evidence>